<dbReference type="AlphaFoldDB" id="A0A453NK11"/>
<sequence length="71" mass="8470">REGAGRAALRRRPTMAWWRERVVAPVRRAWLAVARRARNRSKCGYLSAQQTNLHRFCNELSLNFRFGFFYL</sequence>
<reference evidence="1" key="4">
    <citation type="submission" date="2019-03" db="UniProtKB">
        <authorList>
            <consortium name="EnsemblPlants"/>
        </authorList>
    </citation>
    <scope>IDENTIFICATION</scope>
</reference>
<dbReference type="Gramene" id="AET6Gv20391300.2">
    <property type="protein sequence ID" value="AET6Gv20391300.2"/>
    <property type="gene ID" value="AET6Gv20391300"/>
</dbReference>
<accession>A0A453NK11</accession>
<proteinExistence type="predicted"/>
<evidence type="ECO:0000313" key="1">
    <source>
        <dbReference type="EnsemblPlants" id="AET6Gv20391300.2"/>
    </source>
</evidence>
<dbReference type="Proteomes" id="UP000015105">
    <property type="component" value="Chromosome 6D"/>
</dbReference>
<name>A0A453NK11_AEGTS</name>
<evidence type="ECO:0000313" key="2">
    <source>
        <dbReference type="Proteomes" id="UP000015105"/>
    </source>
</evidence>
<reference evidence="2" key="2">
    <citation type="journal article" date="2017" name="Nat. Plants">
        <title>The Aegilops tauschii genome reveals multiple impacts of transposons.</title>
        <authorList>
            <person name="Zhao G."/>
            <person name="Zou C."/>
            <person name="Li K."/>
            <person name="Wang K."/>
            <person name="Li T."/>
            <person name="Gao L."/>
            <person name="Zhang X."/>
            <person name="Wang H."/>
            <person name="Yang Z."/>
            <person name="Liu X."/>
            <person name="Jiang W."/>
            <person name="Mao L."/>
            <person name="Kong X."/>
            <person name="Jiao Y."/>
            <person name="Jia J."/>
        </authorList>
    </citation>
    <scope>NUCLEOTIDE SEQUENCE [LARGE SCALE GENOMIC DNA]</scope>
    <source>
        <strain evidence="2">cv. AL8/78</strain>
    </source>
</reference>
<reference evidence="1" key="3">
    <citation type="journal article" date="2017" name="Nature">
        <title>Genome sequence of the progenitor of the wheat D genome Aegilops tauschii.</title>
        <authorList>
            <person name="Luo M.C."/>
            <person name="Gu Y.Q."/>
            <person name="Puiu D."/>
            <person name="Wang H."/>
            <person name="Twardziok S.O."/>
            <person name="Deal K.R."/>
            <person name="Huo N."/>
            <person name="Zhu T."/>
            <person name="Wang L."/>
            <person name="Wang Y."/>
            <person name="McGuire P.E."/>
            <person name="Liu S."/>
            <person name="Long H."/>
            <person name="Ramasamy R.K."/>
            <person name="Rodriguez J.C."/>
            <person name="Van S.L."/>
            <person name="Yuan L."/>
            <person name="Wang Z."/>
            <person name="Xia Z."/>
            <person name="Xiao L."/>
            <person name="Anderson O.D."/>
            <person name="Ouyang S."/>
            <person name="Liang Y."/>
            <person name="Zimin A.V."/>
            <person name="Pertea G."/>
            <person name="Qi P."/>
            <person name="Bennetzen J.L."/>
            <person name="Dai X."/>
            <person name="Dawson M.W."/>
            <person name="Muller H.G."/>
            <person name="Kugler K."/>
            <person name="Rivarola-Duarte L."/>
            <person name="Spannagl M."/>
            <person name="Mayer K.F.X."/>
            <person name="Lu F.H."/>
            <person name="Bevan M.W."/>
            <person name="Leroy P."/>
            <person name="Li P."/>
            <person name="You F.M."/>
            <person name="Sun Q."/>
            <person name="Liu Z."/>
            <person name="Lyons E."/>
            <person name="Wicker T."/>
            <person name="Salzberg S.L."/>
            <person name="Devos K.M."/>
            <person name="Dvorak J."/>
        </authorList>
    </citation>
    <scope>NUCLEOTIDE SEQUENCE [LARGE SCALE GENOMIC DNA]</scope>
    <source>
        <strain evidence="1">cv. AL8/78</strain>
    </source>
</reference>
<organism evidence="1 2">
    <name type="scientific">Aegilops tauschii subsp. strangulata</name>
    <name type="common">Goatgrass</name>
    <dbReference type="NCBI Taxonomy" id="200361"/>
    <lineage>
        <taxon>Eukaryota</taxon>
        <taxon>Viridiplantae</taxon>
        <taxon>Streptophyta</taxon>
        <taxon>Embryophyta</taxon>
        <taxon>Tracheophyta</taxon>
        <taxon>Spermatophyta</taxon>
        <taxon>Magnoliopsida</taxon>
        <taxon>Liliopsida</taxon>
        <taxon>Poales</taxon>
        <taxon>Poaceae</taxon>
        <taxon>BOP clade</taxon>
        <taxon>Pooideae</taxon>
        <taxon>Triticodae</taxon>
        <taxon>Triticeae</taxon>
        <taxon>Triticinae</taxon>
        <taxon>Aegilops</taxon>
    </lineage>
</organism>
<keyword evidence="2" id="KW-1185">Reference proteome</keyword>
<reference evidence="1" key="5">
    <citation type="journal article" date="2021" name="G3 (Bethesda)">
        <title>Aegilops tauschii genome assembly Aet v5.0 features greater sequence contiguity and improved annotation.</title>
        <authorList>
            <person name="Wang L."/>
            <person name="Zhu T."/>
            <person name="Rodriguez J.C."/>
            <person name="Deal K.R."/>
            <person name="Dubcovsky J."/>
            <person name="McGuire P.E."/>
            <person name="Lux T."/>
            <person name="Spannagl M."/>
            <person name="Mayer K.F.X."/>
            <person name="Baldrich P."/>
            <person name="Meyers B.C."/>
            <person name="Huo N."/>
            <person name="Gu Y.Q."/>
            <person name="Zhou H."/>
            <person name="Devos K.M."/>
            <person name="Bennetzen J.L."/>
            <person name="Unver T."/>
            <person name="Budak H."/>
            <person name="Gulick P.J."/>
            <person name="Galiba G."/>
            <person name="Kalapos B."/>
            <person name="Nelson D.R."/>
            <person name="Li P."/>
            <person name="You F.M."/>
            <person name="Luo M.C."/>
            <person name="Dvorak J."/>
        </authorList>
    </citation>
    <scope>NUCLEOTIDE SEQUENCE [LARGE SCALE GENOMIC DNA]</scope>
    <source>
        <strain evidence="1">cv. AL8/78</strain>
    </source>
</reference>
<reference evidence="2" key="1">
    <citation type="journal article" date="2014" name="Science">
        <title>Ancient hybridizations among the ancestral genomes of bread wheat.</title>
        <authorList>
            <consortium name="International Wheat Genome Sequencing Consortium,"/>
            <person name="Marcussen T."/>
            <person name="Sandve S.R."/>
            <person name="Heier L."/>
            <person name="Spannagl M."/>
            <person name="Pfeifer M."/>
            <person name="Jakobsen K.S."/>
            <person name="Wulff B.B."/>
            <person name="Steuernagel B."/>
            <person name="Mayer K.F."/>
            <person name="Olsen O.A."/>
        </authorList>
    </citation>
    <scope>NUCLEOTIDE SEQUENCE [LARGE SCALE GENOMIC DNA]</scope>
    <source>
        <strain evidence="2">cv. AL8/78</strain>
    </source>
</reference>
<protein>
    <submittedName>
        <fullName evidence="1">Uncharacterized protein</fullName>
    </submittedName>
</protein>
<dbReference type="EnsemblPlants" id="AET6Gv20391300.2">
    <property type="protein sequence ID" value="AET6Gv20391300.2"/>
    <property type="gene ID" value="AET6Gv20391300"/>
</dbReference>